<feature type="domain" description="DOMON" evidence="1">
    <location>
        <begin position="28"/>
        <end position="147"/>
    </location>
</feature>
<gene>
    <name evidence="2" type="ORF">ACOC_LOCUS3182</name>
</gene>
<dbReference type="WBParaSite" id="ACOC_0000318101-mRNA-1">
    <property type="protein sequence ID" value="ACOC_0000318101-mRNA-1"/>
    <property type="gene ID" value="ACOC_0000318101"/>
</dbReference>
<reference evidence="2 3" key="2">
    <citation type="submission" date="2018-11" db="EMBL/GenBank/DDBJ databases">
        <authorList>
            <consortium name="Pathogen Informatics"/>
        </authorList>
    </citation>
    <scope>NUCLEOTIDE SEQUENCE [LARGE SCALE GENOMIC DNA]</scope>
    <source>
        <strain evidence="2 3">Costa Rica</strain>
    </source>
</reference>
<reference evidence="4" key="1">
    <citation type="submission" date="2017-02" db="UniProtKB">
        <authorList>
            <consortium name="WormBaseParasite"/>
        </authorList>
    </citation>
    <scope>IDENTIFICATION</scope>
</reference>
<dbReference type="AlphaFoldDB" id="A0A0R3PG18"/>
<dbReference type="STRING" id="334426.A0A0R3PG18"/>
<protein>
    <submittedName>
        <fullName evidence="4">DOMON domain-containing protein</fullName>
    </submittedName>
</protein>
<dbReference type="Pfam" id="PF03351">
    <property type="entry name" value="DOMON"/>
    <property type="match status" value="1"/>
</dbReference>
<dbReference type="EMBL" id="UYYA01000859">
    <property type="protein sequence ID" value="VDM54767.1"/>
    <property type="molecule type" value="Genomic_DNA"/>
</dbReference>
<dbReference type="PANTHER" id="PTHR36516:SF6">
    <property type="entry name" value="DOMON DOMAIN-CONTAINING PROTEIN"/>
    <property type="match status" value="1"/>
</dbReference>
<evidence type="ECO:0000313" key="4">
    <source>
        <dbReference type="WBParaSite" id="ACOC_0000318101-mRNA-1"/>
    </source>
</evidence>
<sequence length="174" mass="19517">MLLQVLNSTLNILHRVSVVARPCTFHEGAHQVMFGVRNGVVHFRLTLRAVPYMASGWTGVGFGQGMIDGMDVIIIRVQNGRVNVTDEYVRGYTTSFPDQINNVIVHSSQVDNGIISVTFSRPVNAMEYVYDSSLLGCKPWKFVIGLNRMNPNGELYHHLTTPVHRTICIDDCRL</sequence>
<dbReference type="OrthoDB" id="5785632at2759"/>
<dbReference type="Proteomes" id="UP000267027">
    <property type="component" value="Unassembled WGS sequence"/>
</dbReference>
<dbReference type="SMART" id="SM00664">
    <property type="entry name" value="DoH"/>
    <property type="match status" value="1"/>
</dbReference>
<keyword evidence="3" id="KW-1185">Reference proteome</keyword>
<proteinExistence type="predicted"/>
<organism evidence="4">
    <name type="scientific">Angiostrongylus costaricensis</name>
    <name type="common">Nematode worm</name>
    <dbReference type="NCBI Taxonomy" id="334426"/>
    <lineage>
        <taxon>Eukaryota</taxon>
        <taxon>Metazoa</taxon>
        <taxon>Ecdysozoa</taxon>
        <taxon>Nematoda</taxon>
        <taxon>Chromadorea</taxon>
        <taxon>Rhabditida</taxon>
        <taxon>Rhabditina</taxon>
        <taxon>Rhabditomorpha</taxon>
        <taxon>Strongyloidea</taxon>
        <taxon>Metastrongylidae</taxon>
        <taxon>Angiostrongylus</taxon>
    </lineage>
</organism>
<evidence type="ECO:0000259" key="1">
    <source>
        <dbReference type="PROSITE" id="PS50836"/>
    </source>
</evidence>
<dbReference type="OMA" id="GCQPWQF"/>
<accession>A0A0R3PG18</accession>
<dbReference type="PANTHER" id="PTHR36516">
    <property type="entry name" value="PROTEIN CBG04168-RELATED"/>
    <property type="match status" value="1"/>
</dbReference>
<name>A0A0R3PG18_ANGCS</name>
<dbReference type="InterPro" id="IPR005018">
    <property type="entry name" value="DOMON_domain"/>
</dbReference>
<evidence type="ECO:0000313" key="2">
    <source>
        <dbReference type="EMBL" id="VDM54767.1"/>
    </source>
</evidence>
<dbReference type="CDD" id="cd09631">
    <property type="entry name" value="DOMON_DOH"/>
    <property type="match status" value="1"/>
</dbReference>
<evidence type="ECO:0000313" key="3">
    <source>
        <dbReference type="Proteomes" id="UP000267027"/>
    </source>
</evidence>
<dbReference type="PROSITE" id="PS50836">
    <property type="entry name" value="DOMON"/>
    <property type="match status" value="1"/>
</dbReference>
<dbReference type="InterPro" id="IPR045266">
    <property type="entry name" value="DOH_DOMON"/>
</dbReference>